<dbReference type="InterPro" id="IPR036986">
    <property type="entry name" value="S4_RNA-bd_sf"/>
</dbReference>
<dbReference type="PROSITE" id="PS50889">
    <property type="entry name" value="S4"/>
    <property type="match status" value="1"/>
</dbReference>
<accession>A0A9E7C257</accession>
<dbReference type="PANTHER" id="PTHR32319">
    <property type="entry name" value="BACTERIAL HEMOLYSIN-LIKE PROTEIN"/>
    <property type="match status" value="1"/>
</dbReference>
<comment type="similarity">
    <text evidence="2">Belongs to the TlyA family.</text>
</comment>
<dbReference type="Gene3D" id="3.10.290.10">
    <property type="entry name" value="RNA-binding S4 domain"/>
    <property type="match status" value="1"/>
</dbReference>
<dbReference type="PIRSF" id="PIRSF005578">
    <property type="entry name" value="TlyA"/>
    <property type="match status" value="1"/>
</dbReference>
<dbReference type="SUPFAM" id="SSF53335">
    <property type="entry name" value="S-adenosyl-L-methionine-dependent methyltransferases"/>
    <property type="match status" value="1"/>
</dbReference>
<keyword evidence="5" id="KW-0808">Transferase</keyword>
<keyword evidence="1 3" id="KW-0694">RNA-binding</keyword>
<dbReference type="KEGG" id="sbae:DSM104329_03522"/>
<dbReference type="EMBL" id="CP087164">
    <property type="protein sequence ID" value="UGS37108.1"/>
    <property type="molecule type" value="Genomic_DNA"/>
</dbReference>
<keyword evidence="5" id="KW-0489">Methyltransferase</keyword>
<dbReference type="CDD" id="cd00165">
    <property type="entry name" value="S4"/>
    <property type="match status" value="1"/>
</dbReference>
<dbReference type="RefSeq" id="WP_259311171.1">
    <property type="nucleotide sequence ID" value="NZ_CP087164.1"/>
</dbReference>
<dbReference type="Proteomes" id="UP001162834">
    <property type="component" value="Chromosome"/>
</dbReference>
<dbReference type="SUPFAM" id="SSF55174">
    <property type="entry name" value="Alpha-L RNA-binding motif"/>
    <property type="match status" value="1"/>
</dbReference>
<dbReference type="InterPro" id="IPR002877">
    <property type="entry name" value="RNA_MeTrfase_FtsJ_dom"/>
</dbReference>
<dbReference type="InterPro" id="IPR047048">
    <property type="entry name" value="TlyA"/>
</dbReference>
<evidence type="ECO:0000259" key="4">
    <source>
        <dbReference type="Pfam" id="PF01728"/>
    </source>
</evidence>
<dbReference type="PANTHER" id="PTHR32319:SF0">
    <property type="entry name" value="BACTERIAL HEMOLYSIN-LIKE PROTEIN"/>
    <property type="match status" value="1"/>
</dbReference>
<dbReference type="AlphaFoldDB" id="A0A9E7C257"/>
<dbReference type="NCBIfam" id="TIGR00478">
    <property type="entry name" value="tly"/>
    <property type="match status" value="1"/>
</dbReference>
<name>A0A9E7C257_9ACTN</name>
<reference evidence="5" key="1">
    <citation type="journal article" date="2022" name="Int. J. Syst. Evol. Microbiol.">
        <title>Pseudomonas aegrilactucae sp. nov. and Pseudomonas morbosilactucae sp. nov., pathogens causing bacterial rot of lettuce in Japan.</title>
        <authorList>
            <person name="Sawada H."/>
            <person name="Fujikawa T."/>
            <person name="Satou M."/>
        </authorList>
    </citation>
    <scope>NUCLEOTIDE SEQUENCE</scope>
    <source>
        <strain evidence="5">0166_1</strain>
    </source>
</reference>
<dbReference type="GO" id="GO:0032259">
    <property type="term" value="P:methylation"/>
    <property type="evidence" value="ECO:0007669"/>
    <property type="project" value="UniProtKB-KW"/>
</dbReference>
<dbReference type="CDD" id="cd02440">
    <property type="entry name" value="AdoMet_MTases"/>
    <property type="match status" value="1"/>
</dbReference>
<protein>
    <submittedName>
        <fullName evidence="5">16S/23S rRNA (Cytidine-2'-O)-methyltransferase TlyA</fullName>
        <ecNumber evidence="5">2.1.1.226</ecNumber>
    </submittedName>
</protein>
<organism evidence="5 6">
    <name type="scientific">Capillimicrobium parvum</name>
    <dbReference type="NCBI Taxonomy" id="2884022"/>
    <lineage>
        <taxon>Bacteria</taxon>
        <taxon>Bacillati</taxon>
        <taxon>Actinomycetota</taxon>
        <taxon>Thermoleophilia</taxon>
        <taxon>Solirubrobacterales</taxon>
        <taxon>Capillimicrobiaceae</taxon>
        <taxon>Capillimicrobium</taxon>
    </lineage>
</organism>
<dbReference type="EC" id="2.1.1.226" evidence="5"/>
<dbReference type="GO" id="GO:0003723">
    <property type="term" value="F:RNA binding"/>
    <property type="evidence" value="ECO:0007669"/>
    <property type="project" value="UniProtKB-KW"/>
</dbReference>
<proteinExistence type="inferred from homology"/>
<dbReference type="Pfam" id="PF01728">
    <property type="entry name" value="FtsJ"/>
    <property type="match status" value="1"/>
</dbReference>
<evidence type="ECO:0000313" key="6">
    <source>
        <dbReference type="Proteomes" id="UP001162834"/>
    </source>
</evidence>
<feature type="domain" description="Ribosomal RNA methyltransferase FtsJ" evidence="4">
    <location>
        <begin position="61"/>
        <end position="242"/>
    </location>
</feature>
<dbReference type="InterPro" id="IPR004538">
    <property type="entry name" value="Hemolysin_A/TlyA"/>
</dbReference>
<gene>
    <name evidence="5" type="primary">tlyA</name>
    <name evidence="5" type="ORF">DSM104329_03522</name>
</gene>
<keyword evidence="6" id="KW-1185">Reference proteome</keyword>
<dbReference type="Gene3D" id="3.40.50.150">
    <property type="entry name" value="Vaccinia Virus protein VP39"/>
    <property type="match status" value="1"/>
</dbReference>
<evidence type="ECO:0000256" key="1">
    <source>
        <dbReference type="ARBA" id="ARBA00022884"/>
    </source>
</evidence>
<evidence type="ECO:0000256" key="3">
    <source>
        <dbReference type="PROSITE-ProRule" id="PRU00182"/>
    </source>
</evidence>
<evidence type="ECO:0000256" key="2">
    <source>
        <dbReference type="ARBA" id="ARBA00029460"/>
    </source>
</evidence>
<sequence length="263" mass="27733">MVKVRLDALLAQRGLFETRSRAAASVLAGEVMLGHERRRAAKPGQMVEDSVVVALDERPQFVSRGGRKLANALDATGLDPAGRRCLDVGASTGGFTDCLLQRGAEHVVAVDVAYGELAWSLRTDDRVTVLERVNARALDPGRLPWAPDLIVADVSFISLTKILPAVLAAAADRFDALVMVKPQFEVGRDRVGKGGVVRDPGLRREALLMVARAAQGLGASVLGFAPSGLPGPKGNQETFLWLAEAGRGGAVGDLEPAVAEVEA</sequence>
<evidence type="ECO:0000313" key="5">
    <source>
        <dbReference type="EMBL" id="UGS37108.1"/>
    </source>
</evidence>
<dbReference type="GO" id="GO:0008168">
    <property type="term" value="F:methyltransferase activity"/>
    <property type="evidence" value="ECO:0007669"/>
    <property type="project" value="UniProtKB-KW"/>
</dbReference>
<dbReference type="InterPro" id="IPR029063">
    <property type="entry name" value="SAM-dependent_MTases_sf"/>
</dbReference>